<dbReference type="GO" id="GO:0004794">
    <property type="term" value="F:threonine deaminase activity"/>
    <property type="evidence" value="ECO:0007669"/>
    <property type="project" value="UniProtKB-EC"/>
</dbReference>
<dbReference type="CDD" id="cd01562">
    <property type="entry name" value="Thr-dehyd"/>
    <property type="match status" value="1"/>
</dbReference>
<dbReference type="EMBL" id="CP019893">
    <property type="protein sequence ID" value="ARS91118.1"/>
    <property type="molecule type" value="Genomic_DNA"/>
</dbReference>
<dbReference type="PANTHER" id="PTHR48078:SF6">
    <property type="entry name" value="L-THREONINE DEHYDRATASE CATABOLIC TDCB"/>
    <property type="match status" value="1"/>
</dbReference>
<dbReference type="Pfam" id="PF00291">
    <property type="entry name" value="PALP"/>
    <property type="match status" value="1"/>
</dbReference>
<dbReference type="GO" id="GO:0030170">
    <property type="term" value="F:pyridoxal phosphate binding"/>
    <property type="evidence" value="ECO:0007669"/>
    <property type="project" value="InterPro"/>
</dbReference>
<dbReference type="GO" id="GO:0009097">
    <property type="term" value="P:isoleucine biosynthetic process"/>
    <property type="evidence" value="ECO:0007669"/>
    <property type="project" value="TreeGrafter"/>
</dbReference>
<organism evidence="7 8">
    <name type="scientific">Natrarchaeobaculum aegyptiacum</name>
    <dbReference type="NCBI Taxonomy" id="745377"/>
    <lineage>
        <taxon>Archaea</taxon>
        <taxon>Methanobacteriati</taxon>
        <taxon>Methanobacteriota</taxon>
        <taxon>Stenosarchaea group</taxon>
        <taxon>Halobacteria</taxon>
        <taxon>Halobacteriales</taxon>
        <taxon>Natrialbaceae</taxon>
        <taxon>Natrarchaeobaculum</taxon>
    </lineage>
</organism>
<comment type="cofactor">
    <cofactor evidence="1">
        <name>pyridoxal 5'-phosphate</name>
        <dbReference type="ChEBI" id="CHEBI:597326"/>
    </cofactor>
</comment>
<dbReference type="PANTHER" id="PTHR48078">
    <property type="entry name" value="THREONINE DEHYDRATASE, MITOCHONDRIAL-RELATED"/>
    <property type="match status" value="1"/>
</dbReference>
<gene>
    <name evidence="7" type="ORF">B1756_16190</name>
</gene>
<dbReference type="FunFam" id="3.40.50.1100:FF:000007">
    <property type="entry name" value="L-threonine dehydratase catabolic TdcB"/>
    <property type="match status" value="1"/>
</dbReference>
<dbReference type="GeneID" id="32895645"/>
<evidence type="ECO:0000256" key="5">
    <source>
        <dbReference type="ARBA" id="ARBA00023239"/>
    </source>
</evidence>
<dbReference type="Proteomes" id="UP000250088">
    <property type="component" value="Chromosome"/>
</dbReference>
<dbReference type="InterPro" id="IPR005789">
    <property type="entry name" value="Thr_deHydtase_catblc"/>
</dbReference>
<keyword evidence="4" id="KW-0663">Pyridoxal phosphate</keyword>
<dbReference type="CDD" id="cd04886">
    <property type="entry name" value="ACT_ThrD-II-like"/>
    <property type="match status" value="1"/>
</dbReference>
<dbReference type="InterPro" id="IPR000634">
    <property type="entry name" value="Ser/Thr_deHydtase_PyrdxlP-BS"/>
</dbReference>
<evidence type="ECO:0000313" key="8">
    <source>
        <dbReference type="Proteomes" id="UP000250088"/>
    </source>
</evidence>
<dbReference type="GO" id="GO:0003941">
    <property type="term" value="F:L-serine ammonia-lyase activity"/>
    <property type="evidence" value="ECO:0007669"/>
    <property type="project" value="TreeGrafter"/>
</dbReference>
<dbReference type="InterPro" id="IPR001926">
    <property type="entry name" value="TrpB-like_PALP"/>
</dbReference>
<dbReference type="Gene3D" id="3.40.50.1100">
    <property type="match status" value="2"/>
</dbReference>
<dbReference type="EC" id="4.3.1.19" evidence="3"/>
<keyword evidence="8" id="KW-1185">Reference proteome</keyword>
<evidence type="ECO:0000256" key="4">
    <source>
        <dbReference type="ARBA" id="ARBA00022898"/>
    </source>
</evidence>
<dbReference type="GO" id="GO:0006565">
    <property type="term" value="P:L-serine catabolic process"/>
    <property type="evidence" value="ECO:0007669"/>
    <property type="project" value="TreeGrafter"/>
</dbReference>
<comment type="similarity">
    <text evidence="2">Belongs to the serine/threonine dehydratase family.</text>
</comment>
<dbReference type="InterPro" id="IPR002912">
    <property type="entry name" value="ACT_dom"/>
</dbReference>
<evidence type="ECO:0000313" key="7">
    <source>
        <dbReference type="EMBL" id="ARS91118.1"/>
    </source>
</evidence>
<evidence type="ECO:0000256" key="1">
    <source>
        <dbReference type="ARBA" id="ARBA00001933"/>
    </source>
</evidence>
<reference evidence="8" key="1">
    <citation type="submission" date="2017-02" db="EMBL/GenBank/DDBJ databases">
        <title>Natronthermophilus aegyptiacus gen. nov.,sp. nov., an aerobic, extremely halophilic alkalithermophilic archaeon isolated from the athalassohaline Wadi An Natrun, Egypt.</title>
        <authorList>
            <person name="Zhao B."/>
        </authorList>
    </citation>
    <scope>NUCLEOTIDE SEQUENCE [LARGE SCALE GENOMIC DNA]</scope>
    <source>
        <strain evidence="8">JW/NM-HA 15</strain>
    </source>
</reference>
<dbReference type="PROSITE" id="PS00165">
    <property type="entry name" value="DEHYDRATASE_SER_THR"/>
    <property type="match status" value="1"/>
</dbReference>
<evidence type="ECO:0000256" key="2">
    <source>
        <dbReference type="ARBA" id="ARBA00010869"/>
    </source>
</evidence>
<proteinExistence type="inferred from homology"/>
<keyword evidence="5 7" id="KW-0456">Lyase</keyword>
<dbReference type="PROSITE" id="PS51671">
    <property type="entry name" value="ACT"/>
    <property type="match status" value="1"/>
</dbReference>
<dbReference type="SUPFAM" id="SSF53686">
    <property type="entry name" value="Tryptophan synthase beta subunit-like PLP-dependent enzymes"/>
    <property type="match status" value="1"/>
</dbReference>
<dbReference type="InterPro" id="IPR050147">
    <property type="entry name" value="Ser/Thr_Dehydratase"/>
</dbReference>
<dbReference type="FunFam" id="3.40.50.1100:FF:000005">
    <property type="entry name" value="Threonine dehydratase catabolic"/>
    <property type="match status" value="1"/>
</dbReference>
<dbReference type="AlphaFoldDB" id="A0A2Z2I2J6"/>
<accession>A0A2Z2I2J6</accession>
<dbReference type="RefSeq" id="WP_086889485.1">
    <property type="nucleotide sequence ID" value="NZ_CP019893.1"/>
</dbReference>
<sequence>MIELDDVLEARERVQKTARRTPLEHSYTYSSMTGADVHLKLENFQRTGAFKIRGATNRIATLSAEQKDAGVVTASAGNHAQGVALAATRAGVDAKIVMPEHAPIAKVKATRSYGAEVVLSGRDYDAAADRAHEIEREEDRTYVHAFDDEMVMAGQGTIGLEILEDCPNVDTVVVPIGGGGLISGIATAIKEQKPDTRVIGVQAEGASSAKESLERGERVTLEGVETIADGIATRTIGERTFEHIREYVDEIVTVSDPETAMTIVHLLERSKTVVEGAGAVPLAAVLFEKFDFDEDETIVTALCGGNIDLNTLTNVIVRGLVETGRYLKIRTVLTDRPGALEDLLEIFTAHRANIYAIHHDRTSRDVNMSDTEVEIELEMRGPDHVEAFLADMREAGYDVDVLA</sequence>
<feature type="domain" description="ACT" evidence="6">
    <location>
        <begin position="328"/>
        <end position="403"/>
    </location>
</feature>
<name>A0A2Z2I2J6_9EURY</name>
<dbReference type="InterPro" id="IPR044561">
    <property type="entry name" value="ACT_ThrD-II-like"/>
</dbReference>
<dbReference type="NCBIfam" id="TIGR01127">
    <property type="entry name" value="ilvA_1Cterm"/>
    <property type="match status" value="1"/>
</dbReference>
<evidence type="ECO:0000256" key="3">
    <source>
        <dbReference type="ARBA" id="ARBA00012096"/>
    </source>
</evidence>
<dbReference type="GO" id="GO:0006567">
    <property type="term" value="P:L-threonine catabolic process"/>
    <property type="evidence" value="ECO:0007669"/>
    <property type="project" value="InterPro"/>
</dbReference>
<protein>
    <recommendedName>
        <fullName evidence="3">threonine ammonia-lyase</fullName>
        <ecNumber evidence="3">4.3.1.19</ecNumber>
    </recommendedName>
</protein>
<dbReference type="KEGG" id="naj:B1756_16190"/>
<dbReference type="OrthoDB" id="9915at2157"/>
<evidence type="ECO:0000259" key="6">
    <source>
        <dbReference type="PROSITE" id="PS51671"/>
    </source>
</evidence>
<dbReference type="InterPro" id="IPR036052">
    <property type="entry name" value="TrpB-like_PALP_sf"/>
</dbReference>